<name>A0A8J8T0C1_HALGN</name>
<evidence type="ECO:0000313" key="2">
    <source>
        <dbReference type="EMBL" id="TNV76893.1"/>
    </source>
</evidence>
<evidence type="ECO:0000313" key="3">
    <source>
        <dbReference type="Proteomes" id="UP000785679"/>
    </source>
</evidence>
<comment type="caution">
    <text evidence="2">The sequence shown here is derived from an EMBL/GenBank/DDBJ whole genome shotgun (WGS) entry which is preliminary data.</text>
</comment>
<proteinExistence type="predicted"/>
<dbReference type="Proteomes" id="UP000785679">
    <property type="component" value="Unassembled WGS sequence"/>
</dbReference>
<protein>
    <submittedName>
        <fullName evidence="2">Uncharacterized protein</fullName>
    </submittedName>
</protein>
<dbReference type="AlphaFoldDB" id="A0A8J8T0C1"/>
<sequence length="285" mass="31659">MLQNLRKQISILSKNIKKPIRKLIQRALEDSDEEDVAIPQIQPQNRDDKSQSLQELLQYDFDQLQISVDEGIPVAYLRNSHIKEQAYVKIQFPGDEQDNLSIFKIVEKDEKQSLIIWMGAKVIELSSTVNQGGVKLGTIMRSFADIIRSSTVSIQERINNYMPEGIARKAAFQSSLVAIFIASITSHSQKFLQNALIPWLSYALQPVFEHFDIHLDIKPLLSDILVSLFNTATFLASITLSATIGGRLGGIPGAAIGGIVGAIVASQMVKRDSSRLDQKGEEVAK</sequence>
<keyword evidence="3" id="KW-1185">Reference proteome</keyword>
<keyword evidence="1" id="KW-0812">Transmembrane</keyword>
<keyword evidence="1" id="KW-1133">Transmembrane helix</keyword>
<accession>A0A8J8T0C1</accession>
<dbReference type="EMBL" id="RRYP01012784">
    <property type="protein sequence ID" value="TNV76893.1"/>
    <property type="molecule type" value="Genomic_DNA"/>
</dbReference>
<gene>
    <name evidence="2" type="ORF">FGO68_gene10171</name>
</gene>
<evidence type="ECO:0000256" key="1">
    <source>
        <dbReference type="SAM" id="Phobius"/>
    </source>
</evidence>
<reference evidence="2" key="1">
    <citation type="submission" date="2019-06" db="EMBL/GenBank/DDBJ databases">
        <authorList>
            <person name="Zheng W."/>
        </authorList>
    </citation>
    <scope>NUCLEOTIDE SEQUENCE</scope>
    <source>
        <strain evidence="2">QDHG01</strain>
    </source>
</reference>
<keyword evidence="1" id="KW-0472">Membrane</keyword>
<feature type="transmembrane region" description="Helical" evidence="1">
    <location>
        <begin position="250"/>
        <end position="269"/>
    </location>
</feature>
<organism evidence="2 3">
    <name type="scientific">Halteria grandinella</name>
    <dbReference type="NCBI Taxonomy" id="5974"/>
    <lineage>
        <taxon>Eukaryota</taxon>
        <taxon>Sar</taxon>
        <taxon>Alveolata</taxon>
        <taxon>Ciliophora</taxon>
        <taxon>Intramacronucleata</taxon>
        <taxon>Spirotrichea</taxon>
        <taxon>Stichotrichia</taxon>
        <taxon>Sporadotrichida</taxon>
        <taxon>Halteriidae</taxon>
        <taxon>Halteria</taxon>
    </lineage>
</organism>